<evidence type="ECO:0000313" key="2">
    <source>
        <dbReference type="Proteomes" id="UP001325680"/>
    </source>
</evidence>
<reference evidence="1 2" key="1">
    <citation type="submission" date="2023-12" db="EMBL/GenBank/DDBJ databases">
        <title>Genome sequencing and assembly of bacterial species from a model synthetic community.</title>
        <authorList>
            <person name="Hogle S.L."/>
        </authorList>
    </citation>
    <scope>NUCLEOTIDE SEQUENCE [LARGE SCALE GENOMIC DNA]</scope>
    <source>
        <strain evidence="1 2">HAMBI_3031</strain>
    </source>
</reference>
<sequence length="503" mass="57213">MKHIILYIIVLIALSSCKKFDYFQENPNRPTATDPSLLLTNIERVAFSTISADAALASRQLVYTQGNSTAQYYNWNRSSMGYSNIAQAVRMEQEAARVNKHNYRYLAKFFKSYFIVAMTQTFGDIPYSKMMQSIENNNFSDSSATRPVYDKQRDIYIQVLKELKIASDSLGASSDAITGDVVYNGSINAWKKLINSFTLRVLMSLSKKEADSELGIKQRFNEIVSNPTQYPLINTNSENGRLPYYDINGNRYPYYNNNSMKTDYYLDSSFVDILQNLNDPRLFTYGQPAGSVNTTTIKDFSKYDGLVGSALLSYNTGKKGRSQASPINRRYAYEIVNEPSLLIGNSEVQFLLAEAVIRGWITGNANDFYKNGIRASLQFSNFTYPAATGVAYNGQLYTTDEINNYLAQPIINLQAGKEIEQIITQKYISLFMNTGWQAFYEQRRTGYPVFETVFSGVLNNKRIPKRWMYPLDEQNYNGINLEAAIKSQYPNGDDINGVMWLIQ</sequence>
<keyword evidence="2" id="KW-1185">Reference proteome</keyword>
<dbReference type="InterPro" id="IPR011990">
    <property type="entry name" value="TPR-like_helical_dom_sf"/>
</dbReference>
<keyword evidence="1" id="KW-0449">Lipoprotein</keyword>
<name>A0ABZ0W1Q4_9BACT</name>
<gene>
    <name evidence="1" type="ORF">U0035_16080</name>
</gene>
<accession>A0ABZ0W1Q4</accession>
<dbReference type="Proteomes" id="UP001325680">
    <property type="component" value="Chromosome"/>
</dbReference>
<proteinExistence type="predicted"/>
<evidence type="ECO:0000313" key="1">
    <source>
        <dbReference type="EMBL" id="WQD37188.1"/>
    </source>
</evidence>
<dbReference type="PROSITE" id="PS51257">
    <property type="entry name" value="PROKAR_LIPOPROTEIN"/>
    <property type="match status" value="1"/>
</dbReference>
<dbReference type="RefSeq" id="WP_114793045.1">
    <property type="nucleotide sequence ID" value="NZ_CP139960.1"/>
</dbReference>
<dbReference type="InterPro" id="IPR041662">
    <property type="entry name" value="SusD-like_2"/>
</dbReference>
<dbReference type="SUPFAM" id="SSF48452">
    <property type="entry name" value="TPR-like"/>
    <property type="match status" value="1"/>
</dbReference>
<organism evidence="1 2">
    <name type="scientific">Niabella yanshanensis</name>
    <dbReference type="NCBI Taxonomy" id="577386"/>
    <lineage>
        <taxon>Bacteria</taxon>
        <taxon>Pseudomonadati</taxon>
        <taxon>Bacteroidota</taxon>
        <taxon>Chitinophagia</taxon>
        <taxon>Chitinophagales</taxon>
        <taxon>Chitinophagaceae</taxon>
        <taxon>Niabella</taxon>
    </lineage>
</organism>
<dbReference type="Pfam" id="PF12771">
    <property type="entry name" value="SusD-like_2"/>
    <property type="match status" value="1"/>
</dbReference>
<dbReference type="EMBL" id="CP139960">
    <property type="protein sequence ID" value="WQD37188.1"/>
    <property type="molecule type" value="Genomic_DNA"/>
</dbReference>
<protein>
    <submittedName>
        <fullName evidence="1">SusD/RagB family nutrient-binding outer membrane lipoprotein</fullName>
    </submittedName>
</protein>
<dbReference type="Gene3D" id="1.25.40.390">
    <property type="match status" value="1"/>
</dbReference>